<evidence type="ECO:0000313" key="2">
    <source>
        <dbReference type="EMBL" id="MEJ8568626.1"/>
    </source>
</evidence>
<name>A0AAW9RM72_9GAMM</name>
<sequence length="172" mass="19937">MVLSSISPLFILWAIRGNSLIPDRWFATVCLAMVVLPNLFLWIRIRIAKKRSDKREIAVGHAEDHRDHILVYLFAMLLPFYSEAIETWRDLAATVGALAFIVFLFWHLNLHYMNLFFAAFNYRVFTVYPPLDSNPLSGKSRHAVITRRVNFSSGDRIVAYRLSDTVYLEVSE</sequence>
<proteinExistence type="predicted"/>
<dbReference type="EMBL" id="JAZHOG010000009">
    <property type="protein sequence ID" value="MEJ8568626.1"/>
    <property type="molecule type" value="Genomic_DNA"/>
</dbReference>
<keyword evidence="1" id="KW-0812">Transmembrane</keyword>
<accession>A0AAW9RM72</accession>
<protein>
    <submittedName>
        <fullName evidence="2">Uncharacterized protein</fullName>
    </submittedName>
</protein>
<dbReference type="AlphaFoldDB" id="A0AAW9RM72"/>
<comment type="caution">
    <text evidence="2">The sequence shown here is derived from an EMBL/GenBank/DDBJ whole genome shotgun (WGS) entry which is preliminary data.</text>
</comment>
<keyword evidence="1" id="KW-0472">Membrane</keyword>
<feature type="transmembrane region" description="Helical" evidence="1">
    <location>
        <begin position="91"/>
        <end position="108"/>
    </location>
</feature>
<keyword evidence="1" id="KW-1133">Transmembrane helix</keyword>
<dbReference type="RefSeq" id="WP_354695950.1">
    <property type="nucleotide sequence ID" value="NZ_JAZHOG010000009.1"/>
</dbReference>
<reference evidence="2 3" key="1">
    <citation type="submission" date="2024-02" db="EMBL/GenBank/DDBJ databases">
        <title>A novel Wenzhouxiangellaceae bacterium, isolated from coastal sediments.</title>
        <authorList>
            <person name="Du Z.-J."/>
            <person name="Ye Y.-Q."/>
            <person name="Zhang X.-Y."/>
        </authorList>
    </citation>
    <scope>NUCLEOTIDE SEQUENCE [LARGE SCALE GENOMIC DNA]</scope>
    <source>
        <strain evidence="2 3">CH-27</strain>
    </source>
</reference>
<feature type="transmembrane region" description="Helical" evidence="1">
    <location>
        <begin position="25"/>
        <end position="47"/>
    </location>
</feature>
<keyword evidence="3" id="KW-1185">Reference proteome</keyword>
<gene>
    <name evidence="2" type="ORF">V3330_13420</name>
</gene>
<evidence type="ECO:0000313" key="3">
    <source>
        <dbReference type="Proteomes" id="UP001359886"/>
    </source>
</evidence>
<feature type="transmembrane region" description="Helical" evidence="1">
    <location>
        <begin position="68"/>
        <end position="85"/>
    </location>
</feature>
<dbReference type="Proteomes" id="UP001359886">
    <property type="component" value="Unassembled WGS sequence"/>
</dbReference>
<organism evidence="2 3">
    <name type="scientific">Elongatibacter sediminis</name>
    <dbReference type="NCBI Taxonomy" id="3119006"/>
    <lineage>
        <taxon>Bacteria</taxon>
        <taxon>Pseudomonadati</taxon>
        <taxon>Pseudomonadota</taxon>
        <taxon>Gammaproteobacteria</taxon>
        <taxon>Chromatiales</taxon>
        <taxon>Wenzhouxiangellaceae</taxon>
        <taxon>Elongatibacter</taxon>
    </lineage>
</organism>
<evidence type="ECO:0000256" key="1">
    <source>
        <dbReference type="SAM" id="Phobius"/>
    </source>
</evidence>